<feature type="compositionally biased region" description="Low complexity" evidence="2">
    <location>
        <begin position="389"/>
        <end position="402"/>
    </location>
</feature>
<keyword evidence="1" id="KW-0175">Coiled coil</keyword>
<dbReference type="EMBL" id="JAEPRB010000098">
    <property type="protein sequence ID" value="KAG2221864.1"/>
    <property type="molecule type" value="Genomic_DNA"/>
</dbReference>
<accession>A0A8H7S1J2</accession>
<feature type="coiled-coil region" evidence="1">
    <location>
        <begin position="96"/>
        <end position="123"/>
    </location>
</feature>
<sequence>MTPPSGSGTPTGSPDSDQEMDHVLHLQNQVTANQQEKSWADQVEDLTTEKQSVDMETNNNFLHLYPNLPDFLQDIYKKQETTDKKVSELTEALSNMAQIIKENATLRIELEAARAEIALLKNKQVTLDPIPYTKKALRPTIQILDNEDDGLAQSKYAPPPAQVQQQLKNNYAAVVTRGIKKQPIKKRTVPSKRAKEIAARHLTAVPESQGFQFMHVPCRHRMTIKATRQILCTLRVDNSRILDVHFPDRQVAALLIHNDYAQSLTEILEKEGIQIKKEFDPLDPSILRVQKLANLTDEERFEKVQELHHNNLLKALQFIRTPVKFAVARNFYKNSWITAEELASFLPTYKTHEDRILDAKRLLNNDTKSVTSSRPISPSMEIDDEIEASSYNTTSTSTTQNN</sequence>
<keyword evidence="4" id="KW-1185">Reference proteome</keyword>
<feature type="region of interest" description="Disordered" evidence="2">
    <location>
        <begin position="1"/>
        <end position="23"/>
    </location>
</feature>
<feature type="compositionally biased region" description="Polar residues" evidence="2">
    <location>
        <begin position="367"/>
        <end position="376"/>
    </location>
</feature>
<proteinExistence type="predicted"/>
<organism evidence="3 4">
    <name type="scientific">Circinella minor</name>
    <dbReference type="NCBI Taxonomy" id="1195481"/>
    <lineage>
        <taxon>Eukaryota</taxon>
        <taxon>Fungi</taxon>
        <taxon>Fungi incertae sedis</taxon>
        <taxon>Mucoromycota</taxon>
        <taxon>Mucoromycotina</taxon>
        <taxon>Mucoromycetes</taxon>
        <taxon>Mucorales</taxon>
        <taxon>Lichtheimiaceae</taxon>
        <taxon>Circinella</taxon>
    </lineage>
</organism>
<evidence type="ECO:0000256" key="2">
    <source>
        <dbReference type="SAM" id="MobiDB-lite"/>
    </source>
</evidence>
<evidence type="ECO:0000313" key="3">
    <source>
        <dbReference type="EMBL" id="KAG2221864.1"/>
    </source>
</evidence>
<dbReference type="OrthoDB" id="2206543at2759"/>
<reference evidence="3 4" key="1">
    <citation type="submission" date="2020-12" db="EMBL/GenBank/DDBJ databases">
        <title>Metabolic potential, ecology and presence of endohyphal bacteria is reflected in genomic diversity of Mucoromycotina.</title>
        <authorList>
            <person name="Muszewska A."/>
            <person name="Okrasinska A."/>
            <person name="Steczkiewicz K."/>
            <person name="Drgas O."/>
            <person name="Orlowska M."/>
            <person name="Perlinska-Lenart U."/>
            <person name="Aleksandrzak-Piekarczyk T."/>
            <person name="Szatraj K."/>
            <person name="Zielenkiewicz U."/>
            <person name="Pilsyk S."/>
            <person name="Malc E."/>
            <person name="Mieczkowski P."/>
            <person name="Kruszewska J.S."/>
            <person name="Biernat P."/>
            <person name="Pawlowska J."/>
        </authorList>
    </citation>
    <scope>NUCLEOTIDE SEQUENCE [LARGE SCALE GENOMIC DNA]</scope>
    <source>
        <strain evidence="3 4">CBS 142.35</strain>
    </source>
</reference>
<feature type="compositionally biased region" description="Low complexity" evidence="2">
    <location>
        <begin position="1"/>
        <end position="14"/>
    </location>
</feature>
<feature type="region of interest" description="Disordered" evidence="2">
    <location>
        <begin position="367"/>
        <end position="402"/>
    </location>
</feature>
<evidence type="ECO:0000256" key="1">
    <source>
        <dbReference type="SAM" id="Coils"/>
    </source>
</evidence>
<dbReference type="Proteomes" id="UP000646827">
    <property type="component" value="Unassembled WGS sequence"/>
</dbReference>
<evidence type="ECO:0000313" key="4">
    <source>
        <dbReference type="Proteomes" id="UP000646827"/>
    </source>
</evidence>
<name>A0A8H7S1J2_9FUNG</name>
<comment type="caution">
    <text evidence="3">The sequence shown here is derived from an EMBL/GenBank/DDBJ whole genome shotgun (WGS) entry which is preliminary data.</text>
</comment>
<protein>
    <submittedName>
        <fullName evidence="3">Uncharacterized protein</fullName>
    </submittedName>
</protein>
<gene>
    <name evidence="3" type="ORF">INT45_003578</name>
</gene>
<dbReference type="AlphaFoldDB" id="A0A8H7S1J2"/>